<evidence type="ECO:0000256" key="5">
    <source>
        <dbReference type="ARBA" id="ARBA00022989"/>
    </source>
</evidence>
<feature type="transmembrane region" description="Helical" evidence="8">
    <location>
        <begin position="437"/>
        <end position="457"/>
    </location>
</feature>
<keyword evidence="11" id="KW-1185">Reference proteome</keyword>
<feature type="domain" description="Major facilitator superfamily (MFS) profile" evidence="9">
    <location>
        <begin position="57"/>
        <end position="493"/>
    </location>
</feature>
<feature type="transmembrane region" description="Helical" evidence="8">
    <location>
        <begin position="123"/>
        <end position="142"/>
    </location>
</feature>
<evidence type="ECO:0000256" key="2">
    <source>
        <dbReference type="ARBA" id="ARBA00010992"/>
    </source>
</evidence>
<feature type="transmembrane region" description="Helical" evidence="8">
    <location>
        <begin position="369"/>
        <end position="391"/>
    </location>
</feature>
<dbReference type="InterPro" id="IPR036259">
    <property type="entry name" value="MFS_trans_sf"/>
</dbReference>
<keyword evidence="6 8" id="KW-0472">Membrane</keyword>
<dbReference type="PANTHER" id="PTHR48020">
    <property type="entry name" value="PROTON MYO-INOSITOL COTRANSPORTER"/>
    <property type="match status" value="1"/>
</dbReference>
<keyword evidence="3 7" id="KW-0813">Transport</keyword>
<dbReference type="PANTHER" id="PTHR48020:SF9">
    <property type="entry name" value="MAJOR FACILITATOR SUPERFAMILY (MFS) PROFILE DOMAIN-CONTAINING PROTEIN"/>
    <property type="match status" value="1"/>
</dbReference>
<dbReference type="PRINTS" id="PR00171">
    <property type="entry name" value="SUGRTRNSPORT"/>
</dbReference>
<protein>
    <submittedName>
        <fullName evidence="10">Fructose symporter</fullName>
    </submittedName>
</protein>
<dbReference type="PROSITE" id="PS00217">
    <property type="entry name" value="SUGAR_TRANSPORT_2"/>
    <property type="match status" value="1"/>
</dbReference>
<dbReference type="InterPro" id="IPR003663">
    <property type="entry name" value="Sugar/inositol_transpt"/>
</dbReference>
<keyword evidence="5 8" id="KW-1133">Transmembrane helix</keyword>
<sequence length="643" mass="71060">MEHEKTRAEALEVVRGGGQQVDELIDEMEQLLEESGGLETGFFHVQFKNPRNFTWLLVAFASMGGLLSGLDQSTISGANLYLPTDLGLDTRQNSLVNSGMPLGAVGGALLLSPANEYLGRKKAIILSVILYTIGAALEAGSVSFGMIVAARVILGVGVGLEGGTVPIYVAETVERRLRGNLVSLYQFNIALGEVLGYAVAAIFLRVPGNWRYILGSSLVFSTVMFFGMLFLPESPRYLVHKGQMLEAYKVWKRIRGIESAESREEFFVMTASVREEETAVAEGAKHKRFPWMDFFTDARARRALVYANMMILLGQLTGVNAIMYYMSVLLNQIGFTAEKANYMSLVGGGALLLGTIPAIFLMETFGRRFWAIITLPGFFLGLVLIGVSYQLSLDTQLVAVEGLYFTGLILYMAFFGSYACLTWVVPSEVYPTYLRSYGMTTSDAMLFLMSFVVTYNFSAMQDAMGRTGLVLGFYGGIAVFGEIYQLLFMPETKDKTLEEIDEVFERPTMSIVRENWAGIKENMANLCRGRFGEVLSQQTKRRVNLHDADASTKALAPIEYNVVESGEYMLELYTQRPAAKDSGQRWYCKPNQTPDDVLILKFADTAAEADPSIDGGCAHCSPALEGVDNEPRMSVEARVMVFR</sequence>
<evidence type="ECO:0000256" key="3">
    <source>
        <dbReference type="ARBA" id="ARBA00022448"/>
    </source>
</evidence>
<keyword evidence="4 8" id="KW-0812">Transmembrane</keyword>
<dbReference type="InterPro" id="IPR005829">
    <property type="entry name" value="Sugar_transporter_CS"/>
</dbReference>
<dbReference type="PROSITE" id="PS50850">
    <property type="entry name" value="MFS"/>
    <property type="match status" value="1"/>
</dbReference>
<dbReference type="InterPro" id="IPR020846">
    <property type="entry name" value="MFS_dom"/>
</dbReference>
<feature type="transmembrane region" description="Helical" evidence="8">
    <location>
        <begin position="309"/>
        <end position="330"/>
    </location>
</feature>
<evidence type="ECO:0000256" key="1">
    <source>
        <dbReference type="ARBA" id="ARBA00004141"/>
    </source>
</evidence>
<evidence type="ECO:0000259" key="9">
    <source>
        <dbReference type="PROSITE" id="PS50850"/>
    </source>
</evidence>
<proteinExistence type="inferred from homology"/>
<accession>A0ABP0AZ13</accession>
<feature type="transmembrane region" description="Helical" evidence="8">
    <location>
        <begin position="342"/>
        <end position="362"/>
    </location>
</feature>
<dbReference type="NCBIfam" id="TIGR00879">
    <property type="entry name" value="SP"/>
    <property type="match status" value="1"/>
</dbReference>
<evidence type="ECO:0000313" key="11">
    <source>
        <dbReference type="Proteomes" id="UP001642405"/>
    </source>
</evidence>
<feature type="transmembrane region" description="Helical" evidence="8">
    <location>
        <begin position="53"/>
        <end position="75"/>
    </location>
</feature>
<feature type="transmembrane region" description="Helical" evidence="8">
    <location>
        <begin position="148"/>
        <end position="170"/>
    </location>
</feature>
<dbReference type="Gene3D" id="1.20.1250.20">
    <property type="entry name" value="MFS general substrate transporter like domains"/>
    <property type="match status" value="1"/>
</dbReference>
<evidence type="ECO:0000313" key="10">
    <source>
        <dbReference type="EMBL" id="CAK7212523.1"/>
    </source>
</evidence>
<comment type="similarity">
    <text evidence="2 7">Belongs to the major facilitator superfamily. Sugar transporter (TC 2.A.1.1) family.</text>
</comment>
<name>A0ABP0AZ13_9PEZI</name>
<dbReference type="InterPro" id="IPR050814">
    <property type="entry name" value="Myo-inositol_Transporter"/>
</dbReference>
<dbReference type="SUPFAM" id="SSF103473">
    <property type="entry name" value="MFS general substrate transporter"/>
    <property type="match status" value="1"/>
</dbReference>
<evidence type="ECO:0000256" key="8">
    <source>
        <dbReference type="SAM" id="Phobius"/>
    </source>
</evidence>
<evidence type="ECO:0000256" key="7">
    <source>
        <dbReference type="RuleBase" id="RU003346"/>
    </source>
</evidence>
<organism evidence="10 11">
    <name type="scientific">Sporothrix curviconia</name>
    <dbReference type="NCBI Taxonomy" id="1260050"/>
    <lineage>
        <taxon>Eukaryota</taxon>
        <taxon>Fungi</taxon>
        <taxon>Dikarya</taxon>
        <taxon>Ascomycota</taxon>
        <taxon>Pezizomycotina</taxon>
        <taxon>Sordariomycetes</taxon>
        <taxon>Sordariomycetidae</taxon>
        <taxon>Ophiostomatales</taxon>
        <taxon>Ophiostomataceae</taxon>
        <taxon>Sporothrix</taxon>
    </lineage>
</organism>
<dbReference type="Pfam" id="PF00083">
    <property type="entry name" value="Sugar_tr"/>
    <property type="match status" value="1"/>
</dbReference>
<reference evidence="10 11" key="1">
    <citation type="submission" date="2024-01" db="EMBL/GenBank/DDBJ databases">
        <authorList>
            <person name="Allen C."/>
            <person name="Tagirdzhanova G."/>
        </authorList>
    </citation>
    <scope>NUCLEOTIDE SEQUENCE [LARGE SCALE GENOMIC DNA]</scope>
</reference>
<dbReference type="InterPro" id="IPR005828">
    <property type="entry name" value="MFS_sugar_transport-like"/>
</dbReference>
<evidence type="ECO:0000256" key="4">
    <source>
        <dbReference type="ARBA" id="ARBA00022692"/>
    </source>
</evidence>
<dbReference type="Proteomes" id="UP001642405">
    <property type="component" value="Unassembled WGS sequence"/>
</dbReference>
<feature type="transmembrane region" description="Helical" evidence="8">
    <location>
        <begin position="403"/>
        <end position="425"/>
    </location>
</feature>
<feature type="transmembrane region" description="Helical" evidence="8">
    <location>
        <begin position="469"/>
        <end position="488"/>
    </location>
</feature>
<feature type="transmembrane region" description="Helical" evidence="8">
    <location>
        <begin position="95"/>
        <end position="111"/>
    </location>
</feature>
<gene>
    <name evidence="10" type="primary">HXT4_1</name>
    <name evidence="10" type="ORF">SCUCBS95973_001492</name>
</gene>
<comment type="subcellular location">
    <subcellularLocation>
        <location evidence="1">Membrane</location>
        <topology evidence="1">Multi-pass membrane protein</topology>
    </subcellularLocation>
</comment>
<comment type="caution">
    <text evidence="10">The sequence shown here is derived from an EMBL/GenBank/DDBJ whole genome shotgun (WGS) entry which is preliminary data.</text>
</comment>
<dbReference type="EMBL" id="CAWUHB010000005">
    <property type="protein sequence ID" value="CAK7212523.1"/>
    <property type="molecule type" value="Genomic_DNA"/>
</dbReference>
<feature type="transmembrane region" description="Helical" evidence="8">
    <location>
        <begin position="182"/>
        <end position="204"/>
    </location>
</feature>
<feature type="transmembrane region" description="Helical" evidence="8">
    <location>
        <begin position="210"/>
        <end position="231"/>
    </location>
</feature>
<evidence type="ECO:0000256" key="6">
    <source>
        <dbReference type="ARBA" id="ARBA00023136"/>
    </source>
</evidence>